<evidence type="ECO:0000256" key="7">
    <source>
        <dbReference type="ARBA" id="ARBA00023310"/>
    </source>
</evidence>
<dbReference type="AlphaFoldDB" id="A0A7G5IM14"/>
<dbReference type="InterPro" id="IPR000711">
    <property type="entry name" value="ATPase_OSCP/dsu"/>
</dbReference>
<dbReference type="NCBIfam" id="NF004406">
    <property type="entry name" value="PRK05758.3-2"/>
    <property type="match status" value="1"/>
</dbReference>
<protein>
    <recommendedName>
        <fullName evidence="8">ATP synthase subunit delta</fullName>
    </recommendedName>
    <alternativeName>
        <fullName evidence="8">ATP synthase F(1) sector subunit delta</fullName>
    </alternativeName>
    <alternativeName>
        <fullName evidence="8">F-type ATPase subunit delta</fullName>
        <shortName evidence="8">F-ATPase subunit delta</shortName>
    </alternativeName>
</protein>
<keyword evidence="4 8" id="KW-0406">Ion transport</keyword>
<dbReference type="Proteomes" id="UP000515292">
    <property type="component" value="Chromosome"/>
</dbReference>
<name>A0A7G5IM14_9SPHN</name>
<dbReference type="NCBIfam" id="TIGR01145">
    <property type="entry name" value="ATP_synt_delta"/>
    <property type="match status" value="1"/>
</dbReference>
<dbReference type="HAMAP" id="MF_01416">
    <property type="entry name" value="ATP_synth_delta_bact"/>
    <property type="match status" value="1"/>
</dbReference>
<comment type="subcellular location">
    <subcellularLocation>
        <location evidence="8">Cell membrane</location>
        <topology evidence="8">Peripheral membrane protein</topology>
    </subcellularLocation>
    <subcellularLocation>
        <location evidence="1">Membrane</location>
    </subcellularLocation>
</comment>
<evidence type="ECO:0000313" key="9">
    <source>
        <dbReference type="EMBL" id="QMW24406.1"/>
    </source>
</evidence>
<dbReference type="GO" id="GO:0005886">
    <property type="term" value="C:plasma membrane"/>
    <property type="evidence" value="ECO:0007669"/>
    <property type="project" value="UniProtKB-SubCell"/>
</dbReference>
<keyword evidence="7 8" id="KW-0066">ATP synthesis</keyword>
<keyword evidence="3 8" id="KW-0375">Hydrogen ion transport</keyword>
<organism evidence="9 10">
    <name type="scientific">Sandaracinobacteroides saxicola</name>
    <dbReference type="NCBI Taxonomy" id="2759707"/>
    <lineage>
        <taxon>Bacteria</taxon>
        <taxon>Pseudomonadati</taxon>
        <taxon>Pseudomonadota</taxon>
        <taxon>Alphaproteobacteria</taxon>
        <taxon>Sphingomonadales</taxon>
        <taxon>Sphingosinicellaceae</taxon>
        <taxon>Sandaracinobacteroides</taxon>
    </lineage>
</organism>
<evidence type="ECO:0000313" key="10">
    <source>
        <dbReference type="Proteomes" id="UP000515292"/>
    </source>
</evidence>
<dbReference type="KEGG" id="sand:H3309_08150"/>
<evidence type="ECO:0000256" key="2">
    <source>
        <dbReference type="ARBA" id="ARBA00022448"/>
    </source>
</evidence>
<evidence type="ECO:0000256" key="1">
    <source>
        <dbReference type="ARBA" id="ARBA00004370"/>
    </source>
</evidence>
<gene>
    <name evidence="8" type="primary">atpH</name>
    <name evidence="9" type="ORF">H3309_08150</name>
</gene>
<evidence type="ECO:0000256" key="5">
    <source>
        <dbReference type="ARBA" id="ARBA00023136"/>
    </source>
</evidence>
<sequence>MISNSLSGRYAGALFDLAKEAKAVDAVGASLDTLETATAESSDLKALMTSPLVSRADAARAVAALAAAMGLHPLVAQTLGVLARNGRLSQTPAMIRAFRAAVAASKGEVTAEVTAAHALSPKQTEALKAKLTARTGRDIALDIRVVPEILGGLIVKIGSEQIDSSLKTRLEKLGQAMKG</sequence>
<dbReference type="GO" id="GO:0045259">
    <property type="term" value="C:proton-transporting ATP synthase complex"/>
    <property type="evidence" value="ECO:0007669"/>
    <property type="project" value="UniProtKB-KW"/>
</dbReference>
<evidence type="ECO:0000256" key="6">
    <source>
        <dbReference type="ARBA" id="ARBA00023196"/>
    </source>
</evidence>
<evidence type="ECO:0000256" key="4">
    <source>
        <dbReference type="ARBA" id="ARBA00023065"/>
    </source>
</evidence>
<accession>A0A7G5IM14</accession>
<dbReference type="PANTHER" id="PTHR11910">
    <property type="entry name" value="ATP SYNTHASE DELTA CHAIN"/>
    <property type="match status" value="1"/>
</dbReference>
<keyword evidence="6 8" id="KW-0139">CF(1)</keyword>
<dbReference type="Gene3D" id="1.10.520.20">
    <property type="entry name" value="N-terminal domain of the delta subunit of the F1F0-ATP synthase"/>
    <property type="match status" value="1"/>
</dbReference>
<keyword evidence="10" id="KW-1185">Reference proteome</keyword>
<dbReference type="EMBL" id="CP059851">
    <property type="protein sequence ID" value="QMW24406.1"/>
    <property type="molecule type" value="Genomic_DNA"/>
</dbReference>
<evidence type="ECO:0000256" key="8">
    <source>
        <dbReference type="HAMAP-Rule" id="MF_01416"/>
    </source>
</evidence>
<reference evidence="9 10" key="1">
    <citation type="submission" date="2020-07" db="EMBL/GenBank/DDBJ databases">
        <title>Complete genome sequence for Sandaracinobacter sp. M6.</title>
        <authorList>
            <person name="Tang Y."/>
            <person name="Liu Q."/>
            <person name="Guo Z."/>
            <person name="Lei P."/>
            <person name="Huang B."/>
        </authorList>
    </citation>
    <scope>NUCLEOTIDE SEQUENCE [LARGE SCALE GENOMIC DNA]</scope>
    <source>
        <strain evidence="9 10">M6</strain>
    </source>
</reference>
<dbReference type="InterPro" id="IPR026015">
    <property type="entry name" value="ATP_synth_OSCP/delta_N_sf"/>
</dbReference>
<comment type="similarity">
    <text evidence="8">Belongs to the ATPase delta chain family.</text>
</comment>
<keyword evidence="2 8" id="KW-0813">Transport</keyword>
<keyword evidence="5 8" id="KW-0472">Membrane</keyword>
<keyword evidence="8" id="KW-1003">Cell membrane</keyword>
<evidence type="ECO:0000256" key="3">
    <source>
        <dbReference type="ARBA" id="ARBA00022781"/>
    </source>
</evidence>
<dbReference type="PRINTS" id="PR00125">
    <property type="entry name" value="ATPASEDELTA"/>
</dbReference>
<dbReference type="GO" id="GO:0046933">
    <property type="term" value="F:proton-transporting ATP synthase activity, rotational mechanism"/>
    <property type="evidence" value="ECO:0007669"/>
    <property type="project" value="UniProtKB-UniRule"/>
</dbReference>
<proteinExistence type="inferred from homology"/>
<comment type="function">
    <text evidence="8">This protein is part of the stalk that links CF(0) to CF(1). It either transmits conformational changes from CF(0) to CF(1) or is implicated in proton conduction.</text>
</comment>
<comment type="function">
    <text evidence="8">F(1)F(0) ATP synthase produces ATP from ADP in the presence of a proton or sodium gradient. F-type ATPases consist of two structural domains, F(1) containing the extramembraneous catalytic core and F(0) containing the membrane proton channel, linked together by a central stalk and a peripheral stalk. During catalysis, ATP synthesis in the catalytic domain of F(1) is coupled via a rotary mechanism of the central stalk subunits to proton translocation.</text>
</comment>
<dbReference type="SUPFAM" id="SSF47928">
    <property type="entry name" value="N-terminal domain of the delta subunit of the F1F0-ATP synthase"/>
    <property type="match status" value="1"/>
</dbReference>
<dbReference type="Pfam" id="PF00213">
    <property type="entry name" value="OSCP"/>
    <property type="match status" value="1"/>
</dbReference>